<dbReference type="SUPFAM" id="SSF50685">
    <property type="entry name" value="Barwin-like endoglucanases"/>
    <property type="match status" value="1"/>
</dbReference>
<dbReference type="Proteomes" id="UP000068026">
    <property type="component" value="Chromosome"/>
</dbReference>
<feature type="domain" description="G5" evidence="3">
    <location>
        <begin position="85"/>
        <end position="165"/>
    </location>
</feature>
<keyword evidence="1 2" id="KW-0732">Signal</keyword>
<dbReference type="CDD" id="cd14667">
    <property type="entry name" value="3D_containing_proteins"/>
    <property type="match status" value="1"/>
</dbReference>
<dbReference type="OrthoDB" id="9798935at2"/>
<dbReference type="InterPro" id="IPR011098">
    <property type="entry name" value="G5_dom"/>
</dbReference>
<dbReference type="Pfam" id="PF07501">
    <property type="entry name" value="G5"/>
    <property type="match status" value="1"/>
</dbReference>
<dbReference type="GO" id="GO:0019867">
    <property type="term" value="C:outer membrane"/>
    <property type="evidence" value="ECO:0007669"/>
    <property type="project" value="InterPro"/>
</dbReference>
<dbReference type="InterPro" id="IPR007137">
    <property type="entry name" value="DUF348"/>
</dbReference>
<protein>
    <submittedName>
        <fullName evidence="5">3D (Asp-Asp-Asp) domain-containing protein</fullName>
    </submittedName>
    <submittedName>
        <fullName evidence="4">Cell wall-binding protein YocH</fullName>
    </submittedName>
</protein>
<feature type="signal peptide" evidence="2">
    <location>
        <begin position="1"/>
        <end position="24"/>
    </location>
</feature>
<reference evidence="5" key="4">
    <citation type="submission" date="2016-11" db="EMBL/GenBank/DDBJ databases">
        <authorList>
            <person name="Varghese N."/>
            <person name="Submissions S."/>
        </authorList>
    </citation>
    <scope>NUCLEOTIDE SEQUENCE</scope>
    <source>
        <strain evidence="5">DSM 1682</strain>
    </source>
</reference>
<dbReference type="Pfam" id="PF03990">
    <property type="entry name" value="DUF348"/>
    <property type="match status" value="1"/>
</dbReference>
<proteinExistence type="predicted"/>
<dbReference type="Pfam" id="PF06725">
    <property type="entry name" value="3D"/>
    <property type="match status" value="1"/>
</dbReference>
<dbReference type="KEGG" id="cpro:CPRO_02410"/>
<dbReference type="Gene3D" id="2.20.230.10">
    <property type="entry name" value="Resuscitation-promoting factor rpfb"/>
    <property type="match status" value="1"/>
</dbReference>
<dbReference type="AlphaFoldDB" id="A0A0X8VBH0"/>
<dbReference type="InterPro" id="IPR036908">
    <property type="entry name" value="RlpA-like_sf"/>
</dbReference>
<evidence type="ECO:0000313" key="5">
    <source>
        <dbReference type="EMBL" id="SHE27742.1"/>
    </source>
</evidence>
<evidence type="ECO:0000256" key="2">
    <source>
        <dbReference type="SAM" id="SignalP"/>
    </source>
</evidence>
<dbReference type="InterPro" id="IPR010611">
    <property type="entry name" value="3D_dom"/>
</dbReference>
<dbReference type="InterPro" id="IPR051933">
    <property type="entry name" value="Resuscitation_pf_RpfB"/>
</dbReference>
<reference evidence="4 6" key="1">
    <citation type="journal article" date="2016" name="Genome Announc.">
        <title>Complete Genome Sequence of the Amino Acid-Fermenting Clostridium propionicum X2 (DSM 1682).</title>
        <authorList>
            <person name="Poehlein A."/>
            <person name="Schlien K."/>
            <person name="Chowdhury N.P."/>
            <person name="Gottschalk G."/>
            <person name="Buckel W."/>
            <person name="Daniel R."/>
        </authorList>
    </citation>
    <scope>NUCLEOTIDE SEQUENCE [LARGE SCALE GENOMIC DNA]</scope>
    <source>
        <strain evidence="4 6">X2</strain>
    </source>
</reference>
<dbReference type="PROSITE" id="PS51257">
    <property type="entry name" value="PROKAR_LIPOPROTEIN"/>
    <property type="match status" value="1"/>
</dbReference>
<reference evidence="7" key="3">
    <citation type="submission" date="2016-11" db="EMBL/GenBank/DDBJ databases">
        <authorList>
            <person name="Jaros S."/>
            <person name="Januszkiewicz K."/>
            <person name="Wedrychowicz H."/>
        </authorList>
    </citation>
    <scope>NUCLEOTIDE SEQUENCE [LARGE SCALE GENOMIC DNA]</scope>
    <source>
        <strain evidence="7">DSM 1682</strain>
    </source>
</reference>
<evidence type="ECO:0000313" key="7">
    <source>
        <dbReference type="Proteomes" id="UP000184204"/>
    </source>
</evidence>
<gene>
    <name evidence="4" type="primary">yocH</name>
    <name evidence="4" type="ORF">CPRO_02410</name>
    <name evidence="5" type="ORF">SAMN02745151_00113</name>
</gene>
<dbReference type="EMBL" id="FQUA01000001">
    <property type="protein sequence ID" value="SHE27742.1"/>
    <property type="molecule type" value="Genomic_DNA"/>
</dbReference>
<sequence length="264" mass="28093">MKTHLRVFAIVVFILVIGCGSASAYSKQNTQSVFVNVDGVPRMVSTDAQTVGDLLEELSATIDTEYLLSDYKKTDAVTDMMTISLTSVTEKIVATTDVVPYETVEKSSSDLKPGERRVVQEGKEGQTSIVSKEVYHGDKLVSTEPVETKVITNAVNKVIEVGASNVVNGMTYQKAINAKVTAYTPFDAGCNGITATGTTATKGVVAVDPRVIPLGSKVYVPGYGVAIAADTGGAIKGNRIDVCYETKNEAFSWGVQNVTVYVLS</sequence>
<reference evidence="6" key="2">
    <citation type="submission" date="2016-01" db="EMBL/GenBank/DDBJ databases">
        <authorList>
            <person name="Poehlein A."/>
            <person name="Schlien K."/>
            <person name="Gottschalk G."/>
            <person name="Buckel W."/>
            <person name="Daniel R."/>
        </authorList>
    </citation>
    <scope>NUCLEOTIDE SEQUENCE [LARGE SCALE GENOMIC DNA]</scope>
    <source>
        <strain evidence="6">X2</strain>
    </source>
</reference>
<evidence type="ECO:0000313" key="6">
    <source>
        <dbReference type="Proteomes" id="UP000068026"/>
    </source>
</evidence>
<feature type="chain" id="PRO_5044547765" evidence="2">
    <location>
        <begin position="25"/>
        <end position="264"/>
    </location>
</feature>
<dbReference type="PANTHER" id="PTHR39160">
    <property type="entry name" value="CELL WALL-BINDING PROTEIN YOCH"/>
    <property type="match status" value="1"/>
</dbReference>
<dbReference type="Gene3D" id="2.40.40.10">
    <property type="entry name" value="RlpA-like domain"/>
    <property type="match status" value="1"/>
</dbReference>
<name>A0A0X8VBH0_ANAPI</name>
<evidence type="ECO:0000313" key="4">
    <source>
        <dbReference type="EMBL" id="AMJ39864.1"/>
    </source>
</evidence>
<dbReference type="InterPro" id="IPR059180">
    <property type="entry name" value="3D_YorM"/>
</dbReference>
<dbReference type="PANTHER" id="PTHR39160:SF4">
    <property type="entry name" value="RESUSCITATION-PROMOTING FACTOR RPFB"/>
    <property type="match status" value="1"/>
</dbReference>
<dbReference type="PROSITE" id="PS51109">
    <property type="entry name" value="G5"/>
    <property type="match status" value="1"/>
</dbReference>
<dbReference type="Proteomes" id="UP000184204">
    <property type="component" value="Unassembled WGS sequence"/>
</dbReference>
<organism evidence="5 7">
    <name type="scientific">Anaerotignum propionicum DSM 1682</name>
    <dbReference type="NCBI Taxonomy" id="991789"/>
    <lineage>
        <taxon>Bacteria</taxon>
        <taxon>Bacillati</taxon>
        <taxon>Bacillota</taxon>
        <taxon>Clostridia</taxon>
        <taxon>Lachnospirales</taxon>
        <taxon>Anaerotignaceae</taxon>
        <taxon>Anaerotignum</taxon>
    </lineage>
</organism>
<evidence type="ECO:0000259" key="3">
    <source>
        <dbReference type="PROSITE" id="PS51109"/>
    </source>
</evidence>
<evidence type="ECO:0000256" key="1">
    <source>
        <dbReference type="ARBA" id="ARBA00022729"/>
    </source>
</evidence>
<dbReference type="SMART" id="SM01208">
    <property type="entry name" value="G5"/>
    <property type="match status" value="1"/>
</dbReference>
<dbReference type="RefSeq" id="WP_066046909.1">
    <property type="nucleotide sequence ID" value="NZ_CP014223.1"/>
</dbReference>
<accession>A0A0X8VBH0</accession>
<dbReference type="GO" id="GO:0009254">
    <property type="term" value="P:peptidoglycan turnover"/>
    <property type="evidence" value="ECO:0007669"/>
    <property type="project" value="InterPro"/>
</dbReference>
<dbReference type="GO" id="GO:0004553">
    <property type="term" value="F:hydrolase activity, hydrolyzing O-glycosyl compounds"/>
    <property type="evidence" value="ECO:0007669"/>
    <property type="project" value="InterPro"/>
</dbReference>
<keyword evidence="6" id="KW-1185">Reference proteome</keyword>
<dbReference type="EMBL" id="CP014223">
    <property type="protein sequence ID" value="AMJ39864.1"/>
    <property type="molecule type" value="Genomic_DNA"/>
</dbReference>